<accession>A0AA84ZPQ6</accession>
<dbReference type="GO" id="GO:0051011">
    <property type="term" value="F:microtubule minus-end binding"/>
    <property type="evidence" value="ECO:0007669"/>
    <property type="project" value="TreeGrafter"/>
</dbReference>
<evidence type="ECO:0000256" key="4">
    <source>
        <dbReference type="ARBA" id="ARBA00022701"/>
    </source>
</evidence>
<keyword evidence="5 6" id="KW-0206">Cytoskeleton</keyword>
<comment type="subcellular location">
    <subcellularLocation>
        <location evidence="1 6">Cytoplasm</location>
        <location evidence="1 6">Cytoskeleton</location>
        <location evidence="1 6">Microtubule organizing center</location>
    </subcellularLocation>
</comment>
<evidence type="ECO:0000313" key="9">
    <source>
        <dbReference type="Proteomes" id="UP000050790"/>
    </source>
</evidence>
<reference evidence="10 11" key="1">
    <citation type="submission" date="2023-11" db="UniProtKB">
        <authorList>
            <consortium name="WormBaseParasite"/>
        </authorList>
    </citation>
    <scope>IDENTIFICATION</scope>
</reference>
<dbReference type="PANTHER" id="PTHR19302">
    <property type="entry name" value="GAMMA TUBULIN COMPLEX PROTEIN"/>
    <property type="match status" value="1"/>
</dbReference>
<keyword evidence="3 6" id="KW-0963">Cytoplasm</keyword>
<dbReference type="Proteomes" id="UP000050790">
    <property type="component" value="Unassembled WGS sequence"/>
</dbReference>
<dbReference type="PANTHER" id="PTHR19302:SF27">
    <property type="entry name" value="GAMMA-TUBULIN COMPLEX COMPONENT 4"/>
    <property type="match status" value="1"/>
</dbReference>
<protein>
    <recommendedName>
        <fullName evidence="6">Gamma-tubulin complex component</fullName>
    </recommendedName>
</protein>
<dbReference type="Pfam" id="PF17681">
    <property type="entry name" value="GCP_N_terminal"/>
    <property type="match status" value="1"/>
</dbReference>
<dbReference type="Pfam" id="PF04130">
    <property type="entry name" value="GCP_C_terminal"/>
    <property type="match status" value="1"/>
</dbReference>
<dbReference type="InterPro" id="IPR041470">
    <property type="entry name" value="GCP_N"/>
</dbReference>
<dbReference type="Gene3D" id="1.20.120.1900">
    <property type="entry name" value="Gamma-tubulin complex, C-terminal domain"/>
    <property type="match status" value="1"/>
</dbReference>
<evidence type="ECO:0000313" key="10">
    <source>
        <dbReference type="WBParaSite" id="SMRG1_3880.1"/>
    </source>
</evidence>
<keyword evidence="4 6" id="KW-0493">Microtubule</keyword>
<dbReference type="InterPro" id="IPR007259">
    <property type="entry name" value="GCP"/>
</dbReference>
<evidence type="ECO:0000256" key="6">
    <source>
        <dbReference type="RuleBase" id="RU363050"/>
    </source>
</evidence>
<evidence type="ECO:0000259" key="7">
    <source>
        <dbReference type="Pfam" id="PF04130"/>
    </source>
</evidence>
<organism evidence="9 10">
    <name type="scientific">Schistosoma margrebowiei</name>
    <dbReference type="NCBI Taxonomy" id="48269"/>
    <lineage>
        <taxon>Eukaryota</taxon>
        <taxon>Metazoa</taxon>
        <taxon>Spiralia</taxon>
        <taxon>Lophotrochozoa</taxon>
        <taxon>Platyhelminthes</taxon>
        <taxon>Trematoda</taxon>
        <taxon>Digenea</taxon>
        <taxon>Strigeidida</taxon>
        <taxon>Schistosomatoidea</taxon>
        <taxon>Schistosomatidae</taxon>
        <taxon>Schistosoma</taxon>
    </lineage>
</organism>
<dbReference type="GO" id="GO:0000278">
    <property type="term" value="P:mitotic cell cycle"/>
    <property type="evidence" value="ECO:0007669"/>
    <property type="project" value="TreeGrafter"/>
</dbReference>
<dbReference type="GO" id="GO:0007020">
    <property type="term" value="P:microtubule nucleation"/>
    <property type="evidence" value="ECO:0007669"/>
    <property type="project" value="InterPro"/>
</dbReference>
<dbReference type="GO" id="GO:0000930">
    <property type="term" value="C:gamma-tubulin complex"/>
    <property type="evidence" value="ECO:0007669"/>
    <property type="project" value="TreeGrafter"/>
</dbReference>
<dbReference type="InterPro" id="IPR042241">
    <property type="entry name" value="GCP_C_sf"/>
</dbReference>
<dbReference type="GO" id="GO:0043015">
    <property type="term" value="F:gamma-tubulin binding"/>
    <property type="evidence" value="ECO:0007669"/>
    <property type="project" value="InterPro"/>
</dbReference>
<evidence type="ECO:0000259" key="8">
    <source>
        <dbReference type="Pfam" id="PF17681"/>
    </source>
</evidence>
<sequence length="749" mass="85402">MLHELLLALHGISGGIFVESDKTEEEEDLCIDQYLIPISNNLPFVPQGELVLYAELLKLGTCYKYLQEFIERFSESYHGLYLSAFAFGIDDSLQAYRKDLCTLETELLMDADLGVSHISYRLHSYKILLPVLVKITKKVENIVTIPQTTGVKSSCRLLDTILSAAPPGLPGPRFTIQKLVFHIMQVFLRQLSSWLIYGVVNDPYHEFFIKLENFTSVSTHSNPSILQSPHGYFDDQSKRDSMTAKPRFLIDNENLPSFLPTSFAQKVLETGEAVYSATYDPSEASFLLELEKNYCPRFAELSTCLEKNSDGLQSTEKTFSNLIDLNKISNLVCDIQSVVSCHAWCSLLKEHKLLQYLRLVKDVLLLGRGELFLAFLDHLSILNNLSNSNTSRCGTTCEIQHNILDKPPPANESAVQALEYDVTEAFLRAARSLGMDDEELDSNFKFSIELTAAQSNKLSENITVWDRLHLCIIAPPVFERLFSPNVCRAYDSLFRFLFAIRRTQLKLQQFWADQIFLWRRTSACNQSNVNYDQTQPTNVFIKLQSCIGQCLLVRSHMAFIIESLQYYLQVDVIEAQYSHLIHRLHSDQEIGLIQIAHEAYLAGLQAQALLFMPNIKLCILQLLNYCCQFVDLSNQQYYNDHLMNMDDDHNHQLSSEVQEMVNKFYTQAKLLYDLLNISCLTGAKSSVGFNPGHTAVNNRRDFESLSLPGIITTTATTNRPLYSEKTDLNQLLLRIDFNHFYSDSSENLI</sequence>
<dbReference type="GO" id="GO:0051321">
    <property type="term" value="P:meiotic cell cycle"/>
    <property type="evidence" value="ECO:0007669"/>
    <property type="project" value="TreeGrafter"/>
</dbReference>
<comment type="similarity">
    <text evidence="2 6">Belongs to the TUBGCP family.</text>
</comment>
<evidence type="ECO:0000256" key="3">
    <source>
        <dbReference type="ARBA" id="ARBA00022490"/>
    </source>
</evidence>
<evidence type="ECO:0000256" key="5">
    <source>
        <dbReference type="ARBA" id="ARBA00023212"/>
    </source>
</evidence>
<name>A0AA84ZPQ6_9TREM</name>
<evidence type="ECO:0000256" key="2">
    <source>
        <dbReference type="ARBA" id="ARBA00010337"/>
    </source>
</evidence>
<dbReference type="GO" id="GO:0051225">
    <property type="term" value="P:spindle assembly"/>
    <property type="evidence" value="ECO:0007669"/>
    <property type="project" value="TreeGrafter"/>
</dbReference>
<evidence type="ECO:0000313" key="11">
    <source>
        <dbReference type="WBParaSite" id="SMRG1_3880.3"/>
    </source>
</evidence>
<dbReference type="WBParaSite" id="SMRG1_3880.1">
    <property type="protein sequence ID" value="SMRG1_3880.1"/>
    <property type="gene ID" value="SMRG1_3880"/>
</dbReference>
<dbReference type="InterPro" id="IPR040457">
    <property type="entry name" value="GCP_C"/>
</dbReference>
<dbReference type="WBParaSite" id="SMRG1_3880.3">
    <property type="protein sequence ID" value="SMRG1_3880.3"/>
    <property type="gene ID" value="SMRG1_3880"/>
</dbReference>
<evidence type="ECO:0000256" key="1">
    <source>
        <dbReference type="ARBA" id="ARBA00004267"/>
    </source>
</evidence>
<dbReference type="AlphaFoldDB" id="A0AA84ZPQ6"/>
<feature type="domain" description="Gamma tubulin complex component C-terminal" evidence="7">
    <location>
        <begin position="353"/>
        <end position="741"/>
    </location>
</feature>
<dbReference type="GO" id="GO:0031122">
    <property type="term" value="P:cytoplasmic microtubule organization"/>
    <property type="evidence" value="ECO:0007669"/>
    <property type="project" value="TreeGrafter"/>
</dbReference>
<dbReference type="GO" id="GO:0005874">
    <property type="term" value="C:microtubule"/>
    <property type="evidence" value="ECO:0007669"/>
    <property type="project" value="UniProtKB-KW"/>
</dbReference>
<dbReference type="GO" id="GO:0000922">
    <property type="term" value="C:spindle pole"/>
    <property type="evidence" value="ECO:0007669"/>
    <property type="project" value="InterPro"/>
</dbReference>
<proteinExistence type="inferred from homology"/>
<feature type="domain" description="Gamma tubulin complex component protein N-terminal" evidence="8">
    <location>
        <begin position="2"/>
        <end position="350"/>
    </location>
</feature>